<evidence type="ECO:0000256" key="6">
    <source>
        <dbReference type="ARBA" id="ARBA00049544"/>
    </source>
</evidence>
<evidence type="ECO:0000313" key="8">
    <source>
        <dbReference type="EMBL" id="QDZ19766.1"/>
    </source>
</evidence>
<dbReference type="PANTHER" id="PTHR44420:SF2">
    <property type="entry name" value="GLUTATHIONE S-TRANSFERASE DHAR2-RELATED"/>
    <property type="match status" value="1"/>
</dbReference>
<dbReference type="GO" id="GO:0016740">
    <property type="term" value="F:transferase activity"/>
    <property type="evidence" value="ECO:0007669"/>
    <property type="project" value="UniProtKB-KW"/>
</dbReference>
<dbReference type="InterPro" id="IPR040079">
    <property type="entry name" value="Glutathione_S-Trfase"/>
</dbReference>
<comment type="catalytic activity">
    <reaction evidence="6">
        <text>L-dehydroascorbate + 2 glutathione = glutathione disulfide + L-ascorbate</text>
        <dbReference type="Rhea" id="RHEA:24424"/>
        <dbReference type="ChEBI" id="CHEBI:38290"/>
        <dbReference type="ChEBI" id="CHEBI:57925"/>
        <dbReference type="ChEBI" id="CHEBI:58297"/>
        <dbReference type="ChEBI" id="CHEBI:58539"/>
        <dbReference type="EC" id="1.8.5.1"/>
    </reaction>
</comment>
<evidence type="ECO:0000259" key="7">
    <source>
        <dbReference type="PROSITE" id="PS50404"/>
    </source>
</evidence>
<evidence type="ECO:0000256" key="2">
    <source>
        <dbReference type="ARBA" id="ARBA00022575"/>
    </source>
</evidence>
<dbReference type="PANTHER" id="PTHR44420">
    <property type="entry name" value="GLUTATHIONE S-TRANSFERASE DHAR2-RELATED"/>
    <property type="match status" value="1"/>
</dbReference>
<reference evidence="8 9" key="1">
    <citation type="submission" date="2018-07" db="EMBL/GenBank/DDBJ databases">
        <title>The complete nuclear genome of the prasinophyte Chloropicon primus (CCMP1205).</title>
        <authorList>
            <person name="Pombert J.-F."/>
            <person name="Otis C."/>
            <person name="Turmel M."/>
            <person name="Lemieux C."/>
        </authorList>
    </citation>
    <scope>NUCLEOTIDE SEQUENCE [LARGE SCALE GENOMIC DNA]</scope>
    <source>
        <strain evidence="8 9">CCMP1205</strain>
    </source>
</reference>
<evidence type="ECO:0000256" key="4">
    <source>
        <dbReference type="ARBA" id="ARBA00023002"/>
    </source>
</evidence>
<gene>
    <name evidence="8" type="ORF">A3770_03p22840</name>
</gene>
<dbReference type="InterPro" id="IPR036282">
    <property type="entry name" value="Glutathione-S-Trfase_C_sf"/>
</dbReference>
<feature type="domain" description="GST N-terminal" evidence="7">
    <location>
        <begin position="10"/>
        <end position="89"/>
    </location>
</feature>
<keyword evidence="3 8" id="KW-0808">Transferase</keyword>
<proteinExistence type="inferred from homology"/>
<accession>A0A5B8MH45</accession>
<dbReference type="Gene3D" id="1.20.1050.10">
    <property type="match status" value="1"/>
</dbReference>
<dbReference type="SUPFAM" id="SSF52833">
    <property type="entry name" value="Thioredoxin-like"/>
    <property type="match status" value="1"/>
</dbReference>
<dbReference type="GO" id="GO:0045174">
    <property type="term" value="F:glutathione dehydrogenase (ascorbate) activity"/>
    <property type="evidence" value="ECO:0007669"/>
    <property type="project" value="UniProtKB-EC"/>
</dbReference>
<name>A0A5B8MH45_9CHLO</name>
<dbReference type="OrthoDB" id="1935530at2759"/>
<evidence type="ECO:0000256" key="3">
    <source>
        <dbReference type="ARBA" id="ARBA00022679"/>
    </source>
</evidence>
<dbReference type="Proteomes" id="UP000316726">
    <property type="component" value="Chromosome 3"/>
</dbReference>
<organism evidence="8 9">
    <name type="scientific">Chloropicon primus</name>
    <dbReference type="NCBI Taxonomy" id="1764295"/>
    <lineage>
        <taxon>Eukaryota</taxon>
        <taxon>Viridiplantae</taxon>
        <taxon>Chlorophyta</taxon>
        <taxon>Chloropicophyceae</taxon>
        <taxon>Chloropicales</taxon>
        <taxon>Chloropicaceae</taxon>
        <taxon>Chloropicon</taxon>
    </lineage>
</organism>
<sequence>MMEVYVKAKPGTSGKVLGDCPFSHRVLLTVVEKKVPYVAKFIDFEQKPEWFLDAFPQGNVPVIRDGEGNWLADSDLICERLETMFPEPSLVPASEGTKEVGKSLFGAFVKYITNKEPEKEDDLKQSLLAEVSSLNTHVEANQAKGLDFLDSRPAVCSVDLALYPKLKHVCVVLSHYKGLEIRKGYGGIQAFMDNFEIKRETEATFYPDEYILEGWKPKVGISSKM</sequence>
<dbReference type="PROSITE" id="PS50404">
    <property type="entry name" value="GST_NTER"/>
    <property type="match status" value="1"/>
</dbReference>
<dbReference type="GO" id="GO:0033355">
    <property type="term" value="P:ascorbate glutathione cycle"/>
    <property type="evidence" value="ECO:0007669"/>
    <property type="project" value="InterPro"/>
</dbReference>
<evidence type="ECO:0000256" key="5">
    <source>
        <dbReference type="ARBA" id="ARBA00024194"/>
    </source>
</evidence>
<comment type="similarity">
    <text evidence="5">Belongs to the GST superfamily. DHAR family.</text>
</comment>
<protein>
    <recommendedName>
        <fullName evidence="1">glutathione dehydrogenase (ascorbate)</fullName>
        <ecNumber evidence="1">1.8.5.1</ecNumber>
    </recommendedName>
</protein>
<dbReference type="EC" id="1.8.5.1" evidence="1"/>
<dbReference type="CDD" id="cd00570">
    <property type="entry name" value="GST_N_family"/>
    <property type="match status" value="1"/>
</dbReference>
<keyword evidence="9" id="KW-1185">Reference proteome</keyword>
<keyword evidence="2" id="KW-0216">Detoxification</keyword>
<dbReference type="SFLD" id="SFLDS00019">
    <property type="entry name" value="Glutathione_Transferase_(cytos"/>
    <property type="match status" value="1"/>
</dbReference>
<dbReference type="InterPro" id="IPR004045">
    <property type="entry name" value="Glutathione_S-Trfase_N"/>
</dbReference>
<evidence type="ECO:0000313" key="9">
    <source>
        <dbReference type="Proteomes" id="UP000316726"/>
    </source>
</evidence>
<dbReference type="STRING" id="1764295.A0A5B8MH45"/>
<dbReference type="EMBL" id="CP031036">
    <property type="protein sequence ID" value="QDZ19766.1"/>
    <property type="molecule type" value="Genomic_DNA"/>
</dbReference>
<dbReference type="Gene3D" id="3.40.30.10">
    <property type="entry name" value="Glutaredoxin"/>
    <property type="match status" value="1"/>
</dbReference>
<dbReference type="Pfam" id="PF13409">
    <property type="entry name" value="GST_N_2"/>
    <property type="match status" value="1"/>
</dbReference>
<dbReference type="AlphaFoldDB" id="A0A5B8MH45"/>
<evidence type="ECO:0000256" key="1">
    <source>
        <dbReference type="ARBA" id="ARBA00012436"/>
    </source>
</evidence>
<dbReference type="SUPFAM" id="SSF47616">
    <property type="entry name" value="GST C-terminal domain-like"/>
    <property type="match status" value="1"/>
</dbReference>
<keyword evidence="4" id="KW-0560">Oxidoreductase</keyword>
<dbReference type="InterPro" id="IPR036249">
    <property type="entry name" value="Thioredoxin-like_sf"/>
</dbReference>
<dbReference type="InterPro" id="IPR044627">
    <property type="entry name" value="DHAR1/2/3/4"/>
</dbReference>